<dbReference type="CDD" id="cd03808">
    <property type="entry name" value="GT4_CapM-like"/>
    <property type="match status" value="1"/>
</dbReference>
<dbReference type="SUPFAM" id="SSF53756">
    <property type="entry name" value="UDP-Glycosyltransferase/glycogen phosphorylase"/>
    <property type="match status" value="1"/>
</dbReference>
<dbReference type="InterPro" id="IPR001296">
    <property type="entry name" value="Glyco_trans_1"/>
</dbReference>
<keyword evidence="4" id="KW-1185">Reference proteome</keyword>
<evidence type="ECO:0000259" key="1">
    <source>
        <dbReference type="Pfam" id="PF00534"/>
    </source>
</evidence>
<evidence type="ECO:0000313" key="4">
    <source>
        <dbReference type="Proteomes" id="UP000217785"/>
    </source>
</evidence>
<name>A0A292YUC4_9BACL</name>
<dbReference type="OrthoDB" id="9806653at2"/>
<dbReference type="AlphaFoldDB" id="A0A292YUC4"/>
<dbReference type="EMBL" id="BDUF01000121">
    <property type="protein sequence ID" value="GAX92054.1"/>
    <property type="molecule type" value="Genomic_DNA"/>
</dbReference>
<keyword evidence="3" id="KW-0808">Transferase</keyword>
<dbReference type="Gene3D" id="3.40.50.2000">
    <property type="entry name" value="Glycogen Phosphorylase B"/>
    <property type="match status" value="2"/>
</dbReference>
<dbReference type="RefSeq" id="WP_096184453.1">
    <property type="nucleotide sequence ID" value="NZ_BDUF01000121.1"/>
</dbReference>
<organism evidence="3 4">
    <name type="scientific">Effusibacillus lacus</name>
    <dbReference type="NCBI Taxonomy" id="1348429"/>
    <lineage>
        <taxon>Bacteria</taxon>
        <taxon>Bacillati</taxon>
        <taxon>Bacillota</taxon>
        <taxon>Bacilli</taxon>
        <taxon>Bacillales</taxon>
        <taxon>Alicyclobacillaceae</taxon>
        <taxon>Effusibacillus</taxon>
    </lineage>
</organism>
<sequence length="392" mass="45079">MKILQVTAVDFTLKKFLLPLVDALQNEGHTVDTACNCGEIGTELKRKGYTLHHIPFARNLNLVSHVLNVWRLIKLIKREKYHCIHTHTPVASIIARLAGKIARVPVIVYTAHGFYFHENMNPIAYNIAYYLEKIWGKYFTDYLFFQSREDYQLAFVNRFNLPDRLIHIGNGVSAELFNPSLYDRDVLRKNMGFVEDDIVLIFVGRQVREKGIEELIDAYKIVKEKHDSIKLMVVGGSVEGDRDGLDVSCLLNRLPEKVRRDVYLLGLRNDIPQLLSMADVFLLPSYREGLPRSIIEAMAMGKPIIATDIRGCREEIIPEFNGYLCQAKDSDDLARKILKLLEAPDAVKRFGQNSRELFLEEFDEKNVLEKQLMVFRNIDGEMKSVQLSKAYN</sequence>
<gene>
    <name evidence="3" type="ORF">EFBL_3745</name>
</gene>
<evidence type="ECO:0000313" key="3">
    <source>
        <dbReference type="EMBL" id="GAX92054.1"/>
    </source>
</evidence>
<reference evidence="4" key="1">
    <citation type="submission" date="2017-07" db="EMBL/GenBank/DDBJ databases">
        <title>Draft genome sequence of Effusibacillus lacus strain skLN1.</title>
        <authorList>
            <person name="Watanabe M."/>
            <person name="Kojima H."/>
            <person name="Fukui M."/>
        </authorList>
    </citation>
    <scope>NUCLEOTIDE SEQUENCE [LARGE SCALE GENOMIC DNA]</scope>
    <source>
        <strain evidence="4">skLN1</strain>
    </source>
</reference>
<feature type="domain" description="Glycosyl transferase family 1" evidence="1">
    <location>
        <begin position="184"/>
        <end position="356"/>
    </location>
</feature>
<dbReference type="GO" id="GO:0016757">
    <property type="term" value="F:glycosyltransferase activity"/>
    <property type="evidence" value="ECO:0007669"/>
    <property type="project" value="InterPro"/>
</dbReference>
<dbReference type="InterPro" id="IPR028098">
    <property type="entry name" value="Glyco_trans_4-like_N"/>
</dbReference>
<evidence type="ECO:0000259" key="2">
    <source>
        <dbReference type="Pfam" id="PF13439"/>
    </source>
</evidence>
<proteinExistence type="predicted"/>
<comment type="caution">
    <text evidence="3">The sequence shown here is derived from an EMBL/GenBank/DDBJ whole genome shotgun (WGS) entry which is preliminary data.</text>
</comment>
<feature type="domain" description="Glycosyltransferase subfamily 4-like N-terminal" evidence="2">
    <location>
        <begin position="20"/>
        <end position="175"/>
    </location>
</feature>
<protein>
    <submittedName>
        <fullName evidence="3">Glycosyltransferase family 1 protein</fullName>
    </submittedName>
</protein>
<dbReference type="Proteomes" id="UP000217785">
    <property type="component" value="Unassembled WGS sequence"/>
</dbReference>
<dbReference type="Pfam" id="PF00534">
    <property type="entry name" value="Glycos_transf_1"/>
    <property type="match status" value="1"/>
</dbReference>
<dbReference type="Pfam" id="PF13439">
    <property type="entry name" value="Glyco_transf_4"/>
    <property type="match status" value="1"/>
</dbReference>
<dbReference type="PANTHER" id="PTHR12526">
    <property type="entry name" value="GLYCOSYLTRANSFERASE"/>
    <property type="match status" value="1"/>
</dbReference>
<accession>A0A292YUC4</accession>